<protein>
    <submittedName>
        <fullName evidence="7">Threonine dehydratase</fullName>
    </submittedName>
</protein>
<dbReference type="PANTHER" id="PTHR48078">
    <property type="entry name" value="THREONINE DEHYDRATASE, MITOCHONDRIAL-RELATED"/>
    <property type="match status" value="1"/>
</dbReference>
<evidence type="ECO:0000259" key="6">
    <source>
        <dbReference type="PROSITE" id="PS51671"/>
    </source>
</evidence>
<dbReference type="EMBL" id="SNYW01000010">
    <property type="protein sequence ID" value="TDQ80982.1"/>
    <property type="molecule type" value="Genomic_DNA"/>
</dbReference>
<dbReference type="GO" id="GO:0009097">
    <property type="term" value="P:isoleucine biosynthetic process"/>
    <property type="evidence" value="ECO:0007669"/>
    <property type="project" value="TreeGrafter"/>
</dbReference>
<dbReference type="Proteomes" id="UP000295783">
    <property type="component" value="Unassembled WGS sequence"/>
</dbReference>
<dbReference type="OrthoDB" id="9811476at2"/>
<dbReference type="InterPro" id="IPR002912">
    <property type="entry name" value="ACT_dom"/>
</dbReference>
<dbReference type="SUPFAM" id="SSF53686">
    <property type="entry name" value="Tryptophan synthase beta subunit-like PLP-dependent enzymes"/>
    <property type="match status" value="1"/>
</dbReference>
<evidence type="ECO:0000256" key="5">
    <source>
        <dbReference type="ARBA" id="ARBA00049406"/>
    </source>
</evidence>
<comment type="cofactor">
    <cofactor evidence="1">
        <name>pyridoxal 5'-phosphate</name>
        <dbReference type="ChEBI" id="CHEBI:597326"/>
    </cofactor>
</comment>
<dbReference type="Pfam" id="PF13291">
    <property type="entry name" value="ACT_4"/>
    <property type="match status" value="1"/>
</dbReference>
<dbReference type="NCBIfam" id="NF005600">
    <property type="entry name" value="PRK07334.1"/>
    <property type="match status" value="1"/>
</dbReference>
<keyword evidence="8" id="KW-1185">Reference proteome</keyword>
<dbReference type="GO" id="GO:0006565">
    <property type="term" value="P:L-serine catabolic process"/>
    <property type="evidence" value="ECO:0007669"/>
    <property type="project" value="TreeGrafter"/>
</dbReference>
<accession>A0A4V3DEF0</accession>
<dbReference type="GO" id="GO:0003941">
    <property type="term" value="F:L-serine ammonia-lyase activity"/>
    <property type="evidence" value="ECO:0007669"/>
    <property type="project" value="UniProtKB-EC"/>
</dbReference>
<dbReference type="SUPFAM" id="SSF55021">
    <property type="entry name" value="ACT-like"/>
    <property type="match status" value="1"/>
</dbReference>
<dbReference type="NCBIfam" id="TIGR01127">
    <property type="entry name" value="ilvA_1Cterm"/>
    <property type="match status" value="1"/>
</dbReference>
<dbReference type="PANTHER" id="PTHR48078:SF6">
    <property type="entry name" value="L-THREONINE DEHYDRATASE CATABOLIC TDCB"/>
    <property type="match status" value="1"/>
</dbReference>
<evidence type="ECO:0000313" key="8">
    <source>
        <dbReference type="Proteomes" id="UP000295783"/>
    </source>
</evidence>
<organism evidence="7 8">
    <name type="scientific">Dongia mobilis</name>
    <dbReference type="NCBI Taxonomy" id="578943"/>
    <lineage>
        <taxon>Bacteria</taxon>
        <taxon>Pseudomonadati</taxon>
        <taxon>Pseudomonadota</taxon>
        <taxon>Alphaproteobacteria</taxon>
        <taxon>Rhodospirillales</taxon>
        <taxon>Dongiaceae</taxon>
        <taxon>Dongia</taxon>
    </lineage>
</organism>
<gene>
    <name evidence="7" type="ORF">A8950_2852</name>
</gene>
<name>A0A4V3DEF0_9PROT</name>
<evidence type="ECO:0000256" key="3">
    <source>
        <dbReference type="ARBA" id="ARBA00022898"/>
    </source>
</evidence>
<dbReference type="InterPro" id="IPR050147">
    <property type="entry name" value="Ser/Thr_Dehydratase"/>
</dbReference>
<dbReference type="AlphaFoldDB" id="A0A4V3DEF0"/>
<evidence type="ECO:0000313" key="7">
    <source>
        <dbReference type="EMBL" id="TDQ80982.1"/>
    </source>
</evidence>
<comment type="caution">
    <text evidence="7">The sequence shown here is derived from an EMBL/GenBank/DDBJ whole genome shotgun (WGS) entry which is preliminary data.</text>
</comment>
<dbReference type="GO" id="GO:0004794">
    <property type="term" value="F:threonine deaminase activity"/>
    <property type="evidence" value="ECO:0007669"/>
    <property type="project" value="InterPro"/>
</dbReference>
<keyword evidence="3" id="KW-0663">Pyridoxal phosphate</keyword>
<dbReference type="Gene3D" id="3.30.70.260">
    <property type="match status" value="1"/>
</dbReference>
<comment type="similarity">
    <text evidence="2">Belongs to the serine/threonine dehydratase family.</text>
</comment>
<dbReference type="Pfam" id="PF00291">
    <property type="entry name" value="PALP"/>
    <property type="match status" value="1"/>
</dbReference>
<dbReference type="InterPro" id="IPR001926">
    <property type="entry name" value="TrpB-like_PALP"/>
</dbReference>
<dbReference type="RefSeq" id="WP_133614312.1">
    <property type="nucleotide sequence ID" value="NZ_SNYW01000010.1"/>
</dbReference>
<proteinExistence type="inferred from homology"/>
<reference evidence="7 8" key="1">
    <citation type="submission" date="2019-03" db="EMBL/GenBank/DDBJ databases">
        <title>Genomic Encyclopedia of Type Strains, Phase III (KMG-III): the genomes of soil and plant-associated and newly described type strains.</title>
        <authorList>
            <person name="Whitman W."/>
        </authorList>
    </citation>
    <scope>NUCLEOTIDE SEQUENCE [LARGE SCALE GENOMIC DNA]</scope>
    <source>
        <strain evidence="7 8">CGMCC 1.7660</strain>
    </source>
</reference>
<evidence type="ECO:0000256" key="2">
    <source>
        <dbReference type="ARBA" id="ARBA00010869"/>
    </source>
</evidence>
<feature type="domain" description="ACT" evidence="6">
    <location>
        <begin position="333"/>
        <end position="409"/>
    </location>
</feature>
<dbReference type="GO" id="GO:0006567">
    <property type="term" value="P:L-threonine catabolic process"/>
    <property type="evidence" value="ECO:0007669"/>
    <property type="project" value="InterPro"/>
</dbReference>
<evidence type="ECO:0000256" key="4">
    <source>
        <dbReference type="ARBA" id="ARBA00023239"/>
    </source>
</evidence>
<dbReference type="PROSITE" id="PS51671">
    <property type="entry name" value="ACT"/>
    <property type="match status" value="1"/>
</dbReference>
<dbReference type="InterPro" id="IPR044561">
    <property type="entry name" value="ACT_ThrD-II-like"/>
</dbReference>
<dbReference type="InterPro" id="IPR005789">
    <property type="entry name" value="Thr_deHydtase_catblc"/>
</dbReference>
<keyword evidence="4" id="KW-0456">Lyase</keyword>
<dbReference type="InterPro" id="IPR045865">
    <property type="entry name" value="ACT-like_dom_sf"/>
</dbReference>
<comment type="catalytic activity">
    <reaction evidence="5">
        <text>L-serine = pyruvate + NH4(+)</text>
        <dbReference type="Rhea" id="RHEA:19169"/>
        <dbReference type="ChEBI" id="CHEBI:15361"/>
        <dbReference type="ChEBI" id="CHEBI:28938"/>
        <dbReference type="ChEBI" id="CHEBI:33384"/>
        <dbReference type="EC" id="4.3.1.17"/>
    </reaction>
</comment>
<dbReference type="Gene3D" id="3.40.50.1100">
    <property type="match status" value="2"/>
</dbReference>
<dbReference type="CDD" id="cd01562">
    <property type="entry name" value="Thr-dehyd"/>
    <property type="match status" value="1"/>
</dbReference>
<evidence type="ECO:0000256" key="1">
    <source>
        <dbReference type="ARBA" id="ARBA00001933"/>
    </source>
</evidence>
<dbReference type="CDD" id="cd04886">
    <property type="entry name" value="ACT_ThrD-II-like"/>
    <property type="match status" value="1"/>
</dbReference>
<sequence length="416" mass="44206">MSTTELPLPTFADIEAAAARILGEVVRTPAVAAPRLAQQFGLAGLWLKLESQQFTGSFKDRGSLNKLKSLTPEEARRGVIAMSAGNHAQGVAYHAQRLGIPATIVMPEGTPFTKAERTAALGARVVLQGDTIDAAALHARELAKAHDLVFVHPYDDPLIVAGQGTIGLELLEQAPEIDVLVAPIGGGGLIGGIATALKARHPEIEIYGAECRLYPSMHHAVKKLPPNNGGQTLADGIAVKSPGVLTRAIVEKHVKDVLLLEEEQIEAAVNLLVEVQRLVTEGAGATALAAIAAYPEHFRGRKVAAIVSGGNIDSRLLAQVLMRGLFRDGRVVTLRIEISDQPGVLALVARLIGSTGGNIIEVHHQRMFFDLPAKRAEIDVVIETRNASHAEEIIAALEGAGFDTRRLSSRSDDVPN</sequence>
<dbReference type="FunFam" id="3.40.50.1100:FF:000005">
    <property type="entry name" value="Threonine dehydratase catabolic"/>
    <property type="match status" value="1"/>
</dbReference>
<dbReference type="InterPro" id="IPR036052">
    <property type="entry name" value="TrpB-like_PALP_sf"/>
</dbReference>